<feature type="compositionally biased region" description="Low complexity" evidence="4">
    <location>
        <begin position="1"/>
        <end position="27"/>
    </location>
</feature>
<reference evidence="6 7" key="1">
    <citation type="journal article" date="2016" name="Mol. Biol. Evol.">
        <title>Comparative Genomics of Early-Diverging Mushroom-Forming Fungi Provides Insights into the Origins of Lignocellulose Decay Capabilities.</title>
        <authorList>
            <person name="Nagy L.G."/>
            <person name="Riley R."/>
            <person name="Tritt A."/>
            <person name="Adam C."/>
            <person name="Daum C."/>
            <person name="Floudas D."/>
            <person name="Sun H."/>
            <person name="Yadav J.S."/>
            <person name="Pangilinan J."/>
            <person name="Larsson K.H."/>
            <person name="Matsuura K."/>
            <person name="Barry K."/>
            <person name="Labutti K."/>
            <person name="Kuo R."/>
            <person name="Ohm R.A."/>
            <person name="Bhattacharya S.S."/>
            <person name="Shirouzu T."/>
            <person name="Yoshinaga Y."/>
            <person name="Martin F.M."/>
            <person name="Grigoriev I.V."/>
            <person name="Hibbett D.S."/>
        </authorList>
    </citation>
    <scope>NUCLEOTIDE SEQUENCE [LARGE SCALE GENOMIC DNA]</scope>
    <source>
        <strain evidence="6 7">HHB9708</strain>
    </source>
</reference>
<dbReference type="AlphaFoldDB" id="A0A164QY24"/>
<organism evidence="6 7">
    <name type="scientific">Sistotremastrum niveocremeum HHB9708</name>
    <dbReference type="NCBI Taxonomy" id="1314777"/>
    <lineage>
        <taxon>Eukaryota</taxon>
        <taxon>Fungi</taxon>
        <taxon>Dikarya</taxon>
        <taxon>Basidiomycota</taxon>
        <taxon>Agaricomycotina</taxon>
        <taxon>Agaricomycetes</taxon>
        <taxon>Sistotremastrales</taxon>
        <taxon>Sistotremastraceae</taxon>
        <taxon>Sertulicium</taxon>
        <taxon>Sertulicium niveocremeum</taxon>
    </lineage>
</organism>
<dbReference type="InterPro" id="IPR035979">
    <property type="entry name" value="RBD_domain_sf"/>
</dbReference>
<sequence>MTSVSSASSPAPSTSSSSLSAPYLTNPTPKPKLATPPPPPPPTIRKDRLYIGNLHPTVDEYTLLQIFQKHGKVAHLDFLFHKTGPAKGRPRGYAFLEYSDKEDALKALVALNDKPLRGRKLVVTFAHQAPMDHAAHSSKRFHTDTSRPTALSLLKTTKKPAATND</sequence>
<feature type="non-terminal residue" evidence="6">
    <location>
        <position position="165"/>
    </location>
</feature>
<dbReference type="Pfam" id="PF00076">
    <property type="entry name" value="RRM_1"/>
    <property type="match status" value="1"/>
</dbReference>
<dbReference type="InterPro" id="IPR000504">
    <property type="entry name" value="RRM_dom"/>
</dbReference>
<feature type="region of interest" description="Disordered" evidence="4">
    <location>
        <begin position="1"/>
        <end position="45"/>
    </location>
</feature>
<dbReference type="SMART" id="SM00360">
    <property type="entry name" value="RRM"/>
    <property type="match status" value="1"/>
</dbReference>
<evidence type="ECO:0000256" key="1">
    <source>
        <dbReference type="ARBA" id="ARBA00021141"/>
    </source>
</evidence>
<dbReference type="PROSITE" id="PS50102">
    <property type="entry name" value="RRM"/>
    <property type="match status" value="1"/>
</dbReference>
<dbReference type="OrthoDB" id="6730379at2759"/>
<dbReference type="PANTHER" id="PTHR48038:SF1">
    <property type="entry name" value="RIBONUCLEOPROTEIN RB97D"/>
    <property type="match status" value="1"/>
</dbReference>
<dbReference type="STRING" id="1314777.A0A164QY24"/>
<dbReference type="SUPFAM" id="SSF54928">
    <property type="entry name" value="RNA-binding domain, RBD"/>
    <property type="match status" value="1"/>
</dbReference>
<accession>A0A164QY24</accession>
<protein>
    <recommendedName>
        <fullName evidence="1">Probable RNA-binding protein 18</fullName>
    </recommendedName>
    <alternativeName>
        <fullName evidence="2">RNA-binding motif protein 18</fullName>
    </alternativeName>
</protein>
<dbReference type="InterPro" id="IPR039157">
    <property type="entry name" value="RBM18_RRM"/>
</dbReference>
<evidence type="ECO:0000256" key="2">
    <source>
        <dbReference type="ARBA" id="ARBA00030780"/>
    </source>
</evidence>
<dbReference type="Proteomes" id="UP000076722">
    <property type="component" value="Unassembled WGS sequence"/>
</dbReference>
<evidence type="ECO:0000313" key="6">
    <source>
        <dbReference type="EMBL" id="KZS90072.1"/>
    </source>
</evidence>
<feature type="compositionally biased region" description="Pro residues" evidence="4">
    <location>
        <begin position="28"/>
        <end position="43"/>
    </location>
</feature>
<keyword evidence="7" id="KW-1185">Reference proteome</keyword>
<dbReference type="CDD" id="cd12355">
    <property type="entry name" value="RRM_RBM18"/>
    <property type="match status" value="1"/>
</dbReference>
<keyword evidence="3" id="KW-0694">RNA-binding</keyword>
<evidence type="ECO:0000256" key="3">
    <source>
        <dbReference type="PROSITE-ProRule" id="PRU00176"/>
    </source>
</evidence>
<dbReference type="GO" id="GO:0003723">
    <property type="term" value="F:RNA binding"/>
    <property type="evidence" value="ECO:0007669"/>
    <property type="project" value="UniProtKB-UniRule"/>
</dbReference>
<name>A0A164QY24_9AGAM</name>
<gene>
    <name evidence="6" type="ORF">SISNIDRAFT_457955</name>
</gene>
<evidence type="ECO:0000259" key="5">
    <source>
        <dbReference type="PROSITE" id="PS50102"/>
    </source>
</evidence>
<dbReference type="EMBL" id="KV419423">
    <property type="protein sequence ID" value="KZS90072.1"/>
    <property type="molecule type" value="Genomic_DNA"/>
</dbReference>
<evidence type="ECO:0000256" key="4">
    <source>
        <dbReference type="SAM" id="MobiDB-lite"/>
    </source>
</evidence>
<evidence type="ECO:0000313" key="7">
    <source>
        <dbReference type="Proteomes" id="UP000076722"/>
    </source>
</evidence>
<proteinExistence type="predicted"/>
<dbReference type="Gene3D" id="3.30.70.330">
    <property type="match status" value="1"/>
</dbReference>
<feature type="region of interest" description="Disordered" evidence="4">
    <location>
        <begin position="133"/>
        <end position="165"/>
    </location>
</feature>
<feature type="domain" description="RRM" evidence="5">
    <location>
        <begin position="47"/>
        <end position="128"/>
    </location>
</feature>
<dbReference type="PANTHER" id="PTHR48038">
    <property type="entry name" value="RIBONUCLEOPROTEIN RB97D"/>
    <property type="match status" value="1"/>
</dbReference>
<dbReference type="InterPro" id="IPR012677">
    <property type="entry name" value="Nucleotide-bd_a/b_plait_sf"/>
</dbReference>